<comment type="subcellular location">
    <subcellularLocation>
        <location evidence="1 11">Cell outer membrane</location>
        <topology evidence="1 11">Multi-pass membrane protein</topology>
    </subcellularLocation>
</comment>
<comment type="similarity">
    <text evidence="2">Belongs to the TonB-dependent receptor family. Hemoglobin/haptoglobin binding protein subfamily.</text>
</comment>
<evidence type="ECO:0000256" key="1">
    <source>
        <dbReference type="ARBA" id="ARBA00004571"/>
    </source>
</evidence>
<gene>
    <name evidence="15" type="ORF">MIN45_P2021</name>
</gene>
<dbReference type="PANTHER" id="PTHR30069">
    <property type="entry name" value="TONB-DEPENDENT OUTER MEMBRANE RECEPTOR"/>
    <property type="match status" value="1"/>
</dbReference>
<evidence type="ECO:0000256" key="3">
    <source>
        <dbReference type="ARBA" id="ARBA00022448"/>
    </source>
</evidence>
<keyword evidence="10 11" id="KW-0998">Cell outer membrane</keyword>
<dbReference type="SUPFAM" id="SSF56935">
    <property type="entry name" value="Porins"/>
    <property type="match status" value="1"/>
</dbReference>
<evidence type="ECO:0000313" key="16">
    <source>
        <dbReference type="Proteomes" id="UP001321450"/>
    </source>
</evidence>
<dbReference type="EMBL" id="AP024718">
    <property type="protein sequence ID" value="BCX89648.1"/>
    <property type="molecule type" value="Genomic_DNA"/>
</dbReference>
<evidence type="ECO:0000256" key="7">
    <source>
        <dbReference type="ARBA" id="ARBA00023077"/>
    </source>
</evidence>
<keyword evidence="16" id="KW-1185">Reference proteome</keyword>
<keyword evidence="5 11" id="KW-0812">Transmembrane</keyword>
<keyword evidence="4 11" id="KW-1134">Transmembrane beta strand</keyword>
<dbReference type="PANTHER" id="PTHR30069:SF29">
    <property type="entry name" value="HEMOGLOBIN AND HEMOGLOBIN-HAPTOGLOBIN-BINDING PROTEIN 1-RELATED"/>
    <property type="match status" value="1"/>
</dbReference>
<dbReference type="Gene3D" id="2.40.170.20">
    <property type="entry name" value="TonB-dependent receptor, beta-barrel domain"/>
    <property type="match status" value="1"/>
</dbReference>
<organism evidence="15 16">
    <name type="scientific">Methylomarinovum tepidoasis</name>
    <dbReference type="NCBI Taxonomy" id="2840183"/>
    <lineage>
        <taxon>Bacteria</taxon>
        <taxon>Pseudomonadati</taxon>
        <taxon>Pseudomonadota</taxon>
        <taxon>Gammaproteobacteria</taxon>
        <taxon>Methylococcales</taxon>
        <taxon>Methylothermaceae</taxon>
        <taxon>Methylomarinovum</taxon>
    </lineage>
</organism>
<dbReference type="CDD" id="cd01347">
    <property type="entry name" value="ligand_gated_channel"/>
    <property type="match status" value="1"/>
</dbReference>
<evidence type="ECO:0000256" key="10">
    <source>
        <dbReference type="ARBA" id="ARBA00023237"/>
    </source>
</evidence>
<evidence type="ECO:0000256" key="4">
    <source>
        <dbReference type="ARBA" id="ARBA00022452"/>
    </source>
</evidence>
<dbReference type="InterPro" id="IPR039426">
    <property type="entry name" value="TonB-dep_rcpt-like"/>
</dbReference>
<keyword evidence="7 12" id="KW-0798">TonB box</keyword>
<evidence type="ECO:0000256" key="11">
    <source>
        <dbReference type="PROSITE-ProRule" id="PRU01360"/>
    </source>
</evidence>
<dbReference type="Gene3D" id="2.170.130.10">
    <property type="entry name" value="TonB-dependent receptor, plug domain"/>
    <property type="match status" value="1"/>
</dbReference>
<proteinExistence type="inferred from homology"/>
<evidence type="ECO:0000256" key="12">
    <source>
        <dbReference type="RuleBase" id="RU003357"/>
    </source>
</evidence>
<evidence type="ECO:0000259" key="13">
    <source>
        <dbReference type="Pfam" id="PF00593"/>
    </source>
</evidence>
<evidence type="ECO:0000259" key="14">
    <source>
        <dbReference type="Pfam" id="PF07715"/>
    </source>
</evidence>
<sequence length="671" mass="75739">MRWLGKWLLPWLMIPFAALAESVGPELSELPLEDLLKLEVTSVSKKTQALTDAPAAIFVITQEDIRHSGATHVADLLRMVPGMDVARIDANKWAVNARGFNGRFANKLLVLIDGRSIYTPTFSGVYWEAIDLILEDIERIEVIRGPGAALWGVNAVNGVINIITRHAADTQGGLAFFGGGSELRGFGGARYGFRLGDKNYGRVYIKGTRHDDLVRADGGSAGDDWSIISGGLRMDFHPGANDTLMLQGHAYGGDIDQGIYTVALAPPDYTFVQDHATQSGWHVLTRWQHVLSPSSELRLQAFYDHSERDEIIMEQVNDVVDLDLQHQFNWGGWNDIVWGLEYRYTKDALRPPMNNFRLSPVGRDTHLASAFLQDQITLVPRALWLTLGSRLSHNTFTGFEIQPTARLLWAFHPKHRLWAAISRAVRTPSRSEEDTAGALTLGDPLKMRQNLLPLPLLVSISGNRNLRPEKLLAYELGYRFLPAPEMFVDLALFYHDYDDLVGQQPQSLRFQGTYVELPLRFANVRTADLYGLELAAGWQPAQWLRSDLAYTFLHTDIDTSKEGKGTQVEKSPRHQVSLQIRTHPWKAVDFDAWFRYVSPAEALFALDSRAKRISRYFALDLRLAWHPVEALELSVVGRNLVNSRHLEYVQENFVAPTEVQRSVYGRLKWCF</sequence>
<evidence type="ECO:0000256" key="6">
    <source>
        <dbReference type="ARBA" id="ARBA00022729"/>
    </source>
</evidence>
<dbReference type="PROSITE" id="PS52016">
    <property type="entry name" value="TONB_DEPENDENT_REC_3"/>
    <property type="match status" value="1"/>
</dbReference>
<evidence type="ECO:0000256" key="9">
    <source>
        <dbReference type="ARBA" id="ARBA00023170"/>
    </source>
</evidence>
<dbReference type="Proteomes" id="UP001321450">
    <property type="component" value="Chromosome"/>
</dbReference>
<keyword evidence="6" id="KW-0732">Signal</keyword>
<reference evidence="16" key="1">
    <citation type="journal article" date="2024" name="Int. J. Syst. Evol. Microbiol.">
        <title>Methylomarinovum tepidoasis sp. nov., a moderately thermophilic methanotroph of the family Methylothermaceae isolated from a deep-sea hydrothermal field.</title>
        <authorList>
            <person name="Hirayama H."/>
            <person name="Takaki Y."/>
            <person name="Abe M."/>
            <person name="Miyazaki M."/>
            <person name="Uematsu K."/>
            <person name="Matsui Y."/>
            <person name="Takai K."/>
        </authorList>
    </citation>
    <scope>NUCLEOTIDE SEQUENCE [LARGE SCALE GENOMIC DNA]</scope>
    <source>
        <strain evidence="16">IN45</strain>
    </source>
</reference>
<dbReference type="InterPro" id="IPR036942">
    <property type="entry name" value="Beta-barrel_TonB_sf"/>
</dbReference>
<dbReference type="RefSeq" id="WP_286292056.1">
    <property type="nucleotide sequence ID" value="NZ_AP024718.1"/>
</dbReference>
<protein>
    <submittedName>
        <fullName evidence="15">Iron complex outermembrane recepter protein</fullName>
    </submittedName>
</protein>
<name>A0AAU9CH78_9GAMM</name>
<evidence type="ECO:0000256" key="8">
    <source>
        <dbReference type="ARBA" id="ARBA00023136"/>
    </source>
</evidence>
<dbReference type="GO" id="GO:0009279">
    <property type="term" value="C:cell outer membrane"/>
    <property type="evidence" value="ECO:0007669"/>
    <property type="project" value="UniProtKB-SubCell"/>
</dbReference>
<accession>A0AAU9CH78</accession>
<dbReference type="Pfam" id="PF00593">
    <property type="entry name" value="TonB_dep_Rec_b-barrel"/>
    <property type="match status" value="1"/>
</dbReference>
<dbReference type="GO" id="GO:0015344">
    <property type="term" value="F:siderophore uptake transmembrane transporter activity"/>
    <property type="evidence" value="ECO:0007669"/>
    <property type="project" value="TreeGrafter"/>
</dbReference>
<evidence type="ECO:0000256" key="2">
    <source>
        <dbReference type="ARBA" id="ARBA00008143"/>
    </source>
</evidence>
<dbReference type="AlphaFoldDB" id="A0AAU9CH78"/>
<keyword evidence="8 11" id="KW-0472">Membrane</keyword>
<dbReference type="GO" id="GO:0044718">
    <property type="term" value="P:siderophore transmembrane transport"/>
    <property type="evidence" value="ECO:0007669"/>
    <property type="project" value="TreeGrafter"/>
</dbReference>
<dbReference type="KEGG" id="meiy:MIN45_P2021"/>
<feature type="domain" description="TonB-dependent receptor plug" evidence="14">
    <location>
        <begin position="51"/>
        <end position="159"/>
    </location>
</feature>
<feature type="domain" description="TonB-dependent receptor-like beta-barrel" evidence="13">
    <location>
        <begin position="231"/>
        <end position="640"/>
    </location>
</feature>
<dbReference type="InterPro" id="IPR012910">
    <property type="entry name" value="Plug_dom"/>
</dbReference>
<evidence type="ECO:0000313" key="15">
    <source>
        <dbReference type="EMBL" id="BCX89648.1"/>
    </source>
</evidence>
<evidence type="ECO:0000256" key="5">
    <source>
        <dbReference type="ARBA" id="ARBA00022692"/>
    </source>
</evidence>
<dbReference type="Pfam" id="PF07715">
    <property type="entry name" value="Plug"/>
    <property type="match status" value="1"/>
</dbReference>
<dbReference type="InterPro" id="IPR000531">
    <property type="entry name" value="Beta-barrel_TonB"/>
</dbReference>
<keyword evidence="3 11" id="KW-0813">Transport</keyword>
<keyword evidence="9" id="KW-0675">Receptor</keyword>
<dbReference type="InterPro" id="IPR037066">
    <property type="entry name" value="Plug_dom_sf"/>
</dbReference>